<dbReference type="OrthoDB" id="19295at10239"/>
<accession>M4HQ19</accession>
<keyword evidence="2" id="KW-1185">Reference proteome</keyword>
<organism evidence="1 2">
    <name type="scientific">Bacillus phage vB_BceM_Bc431v3</name>
    <dbReference type="NCBI Taxonomy" id="1195072"/>
    <lineage>
        <taxon>Viruses</taxon>
        <taxon>Duplodnaviria</taxon>
        <taxon>Heunggongvirae</taxon>
        <taxon>Uroviricota</taxon>
        <taxon>Caudoviricetes</taxon>
        <taxon>Herelleviridae</taxon>
        <taxon>Bastillevirinae</taxon>
        <taxon>Caeruleovirus</taxon>
        <taxon>Caeruleovirus Bc431</taxon>
    </lineage>
</organism>
<evidence type="ECO:0000313" key="2">
    <source>
        <dbReference type="Proteomes" id="UP000011865"/>
    </source>
</evidence>
<dbReference type="RefSeq" id="YP_007677050.1">
    <property type="nucleotide sequence ID" value="NC_020873.1"/>
</dbReference>
<dbReference type="Proteomes" id="UP000011865">
    <property type="component" value="Segment"/>
</dbReference>
<proteinExistence type="predicted"/>
<evidence type="ECO:0000313" key="1">
    <source>
        <dbReference type="EMBL" id="AFQ96460.1"/>
    </source>
</evidence>
<dbReference type="KEGG" id="vg:15041909"/>
<dbReference type="EMBL" id="JX094431">
    <property type="protein sequence ID" value="AFQ96460.1"/>
    <property type="molecule type" value="Genomic_DNA"/>
</dbReference>
<reference evidence="1 2" key="1">
    <citation type="journal article" date="2013" name="Virol. J.">
        <title>Genome sequence and analysis of a broad-host range lytic bacteriophage that infects the Bacillus cereus group.</title>
        <authorList>
            <person name="El-Arabi T.F."/>
            <person name="Griffiths M.W."/>
            <person name="She Y.M."/>
            <person name="Villegas A."/>
            <person name="Lingohr E.J."/>
            <person name="Kropinski A.M."/>
        </authorList>
    </citation>
    <scope>NUCLEOTIDE SEQUENCE [LARGE SCALE GENOMIC DNA]</scope>
</reference>
<dbReference type="GeneID" id="15041909"/>
<sequence>MEIKQKTISYYELNDIMKEMESRGFMSKREFWRDYATEFGVNRGAIAWLGFDYYQYSSKEEKYKVYFEEVNRLLGLPETNNGIMVKTDW</sequence>
<protein>
    <submittedName>
        <fullName evidence="1">Uncharacterized protein</fullName>
    </submittedName>
</protein>
<gene>
    <name evidence="1" type="primary">orf152</name>
</gene>
<name>M4HQ19_9CAUD</name>